<dbReference type="Gene3D" id="3.40.50.1100">
    <property type="match status" value="1"/>
</dbReference>
<evidence type="ECO:0000256" key="1">
    <source>
        <dbReference type="SAM" id="MobiDB-lite"/>
    </source>
</evidence>
<dbReference type="OrthoDB" id="4418812at2759"/>
<dbReference type="InterPro" id="IPR036052">
    <property type="entry name" value="TrpB-like_PALP_sf"/>
</dbReference>
<dbReference type="SUPFAM" id="SSF53686">
    <property type="entry name" value="Tryptophan synthase beta subunit-like PLP-dependent enzymes"/>
    <property type="match status" value="1"/>
</dbReference>
<dbReference type="GeneID" id="112452822"/>
<proteinExistence type="predicted"/>
<dbReference type="AlphaFoldDB" id="A0A6J1PIB5"/>
<name>A0A6J1PIB5_9HYME</name>
<sequence>MIIGQATLGIEMMEENANINAEAVILPTSINGCGLITGIAMAIKGRNSNIKIIKVKSALHDSLIKSIRKETMSQQEIKTKPENRYDWFKNKKGGIQEQLFYKIFNKVEDRFVKTAKILLKEENIDDLRAAIGLAALLSGKLDELKGKKIVIPVFGEMDLSDDKTDDNPSSEPRAGPSNA</sequence>
<feature type="region of interest" description="Disordered" evidence="1">
    <location>
        <begin position="158"/>
        <end position="179"/>
    </location>
</feature>
<dbReference type="Proteomes" id="UP000504618">
    <property type="component" value="Unplaced"/>
</dbReference>
<reference evidence="3" key="1">
    <citation type="submission" date="2025-08" db="UniProtKB">
        <authorList>
            <consortium name="RefSeq"/>
        </authorList>
    </citation>
    <scope>IDENTIFICATION</scope>
    <source>
        <tissue evidence="3">Whole body</tissue>
    </source>
</reference>
<dbReference type="RefSeq" id="XP_024869005.1">
    <property type="nucleotide sequence ID" value="XM_025013237.1"/>
</dbReference>
<evidence type="ECO:0000313" key="2">
    <source>
        <dbReference type="Proteomes" id="UP000504618"/>
    </source>
</evidence>
<protein>
    <submittedName>
        <fullName evidence="3">Uncharacterized protein LOC112452822</fullName>
    </submittedName>
</protein>
<organism evidence="2 3">
    <name type="scientific">Temnothorax curvispinosus</name>
    <dbReference type="NCBI Taxonomy" id="300111"/>
    <lineage>
        <taxon>Eukaryota</taxon>
        <taxon>Metazoa</taxon>
        <taxon>Ecdysozoa</taxon>
        <taxon>Arthropoda</taxon>
        <taxon>Hexapoda</taxon>
        <taxon>Insecta</taxon>
        <taxon>Pterygota</taxon>
        <taxon>Neoptera</taxon>
        <taxon>Endopterygota</taxon>
        <taxon>Hymenoptera</taxon>
        <taxon>Apocrita</taxon>
        <taxon>Aculeata</taxon>
        <taxon>Formicoidea</taxon>
        <taxon>Formicidae</taxon>
        <taxon>Myrmicinae</taxon>
        <taxon>Temnothorax</taxon>
    </lineage>
</organism>
<evidence type="ECO:0000313" key="3">
    <source>
        <dbReference type="RefSeq" id="XP_024869005.1"/>
    </source>
</evidence>
<accession>A0A6J1PIB5</accession>
<keyword evidence="2" id="KW-1185">Reference proteome</keyword>
<gene>
    <name evidence="3" type="primary">LOC112452822</name>
</gene>